<evidence type="ECO:0000256" key="2">
    <source>
        <dbReference type="ARBA" id="ARBA00004496"/>
    </source>
</evidence>
<name>A0A6A6BQ42_9PEZI</name>
<feature type="domain" description="R3H" evidence="12">
    <location>
        <begin position="627"/>
        <end position="689"/>
    </location>
</feature>
<dbReference type="PROSITE" id="PS51061">
    <property type="entry name" value="R3H"/>
    <property type="match status" value="1"/>
</dbReference>
<feature type="compositionally biased region" description="Basic and acidic residues" evidence="10">
    <location>
        <begin position="33"/>
        <end position="54"/>
    </location>
</feature>
<dbReference type="InterPro" id="IPR036867">
    <property type="entry name" value="R3H_dom_sf"/>
</dbReference>
<dbReference type="InterPro" id="IPR051189">
    <property type="entry name" value="Splicing_assoc_domain"/>
</dbReference>
<dbReference type="OrthoDB" id="21470at2759"/>
<dbReference type="RefSeq" id="XP_033400413.1">
    <property type="nucleotide sequence ID" value="XM_033537992.1"/>
</dbReference>
<feature type="region of interest" description="Disordered" evidence="10">
    <location>
        <begin position="484"/>
        <end position="533"/>
    </location>
</feature>
<comment type="subunit">
    <text evidence="4">Component of the NuA4 histone acetyltransferase complex.</text>
</comment>
<dbReference type="InterPro" id="IPR000467">
    <property type="entry name" value="G_patch_dom"/>
</dbReference>
<feature type="compositionally biased region" description="Low complexity" evidence="10">
    <location>
        <begin position="170"/>
        <end position="179"/>
    </location>
</feature>
<dbReference type="SMART" id="SM00443">
    <property type="entry name" value="G_patch"/>
    <property type="match status" value="1"/>
</dbReference>
<reference evidence="13" key="1">
    <citation type="journal article" date="2020" name="Stud. Mycol.">
        <title>101 Dothideomycetes genomes: a test case for predicting lifestyles and emergence of pathogens.</title>
        <authorList>
            <person name="Haridas S."/>
            <person name="Albert R."/>
            <person name="Binder M."/>
            <person name="Bloem J."/>
            <person name="Labutti K."/>
            <person name="Salamov A."/>
            <person name="Andreopoulos B."/>
            <person name="Baker S."/>
            <person name="Barry K."/>
            <person name="Bills G."/>
            <person name="Bluhm B."/>
            <person name="Cannon C."/>
            <person name="Castanera R."/>
            <person name="Culley D."/>
            <person name="Daum C."/>
            <person name="Ezra D."/>
            <person name="Gonzalez J."/>
            <person name="Henrissat B."/>
            <person name="Kuo A."/>
            <person name="Liang C."/>
            <person name="Lipzen A."/>
            <person name="Lutzoni F."/>
            <person name="Magnuson J."/>
            <person name="Mondo S."/>
            <person name="Nolan M."/>
            <person name="Ohm R."/>
            <person name="Pangilinan J."/>
            <person name="Park H.-J."/>
            <person name="Ramirez L."/>
            <person name="Alfaro M."/>
            <person name="Sun H."/>
            <person name="Tritt A."/>
            <person name="Yoshinaga Y."/>
            <person name="Zwiers L.-H."/>
            <person name="Turgeon B."/>
            <person name="Goodwin S."/>
            <person name="Spatafora J."/>
            <person name="Crous P."/>
            <person name="Grigoriev I."/>
        </authorList>
    </citation>
    <scope>NUCLEOTIDE SEQUENCE</scope>
    <source>
        <strain evidence="13">CBS 121167</strain>
    </source>
</reference>
<dbReference type="GO" id="GO:0005737">
    <property type="term" value="C:cytoplasm"/>
    <property type="evidence" value="ECO:0007669"/>
    <property type="project" value="UniProtKB-SubCell"/>
</dbReference>
<evidence type="ECO:0000256" key="9">
    <source>
        <dbReference type="ARBA" id="ARBA00023242"/>
    </source>
</evidence>
<feature type="compositionally biased region" description="Acidic residues" evidence="10">
    <location>
        <begin position="425"/>
        <end position="454"/>
    </location>
</feature>
<evidence type="ECO:0000256" key="5">
    <source>
        <dbReference type="ARBA" id="ARBA00018964"/>
    </source>
</evidence>
<dbReference type="CDD" id="cd02646">
    <property type="entry name" value="R3H_G-patch"/>
    <property type="match status" value="1"/>
</dbReference>
<evidence type="ECO:0000256" key="1">
    <source>
        <dbReference type="ARBA" id="ARBA00004123"/>
    </source>
</evidence>
<feature type="region of interest" description="Disordered" evidence="10">
    <location>
        <begin position="72"/>
        <end position="275"/>
    </location>
</feature>
<keyword evidence="8" id="KW-0508">mRNA splicing</keyword>
<dbReference type="InterPro" id="IPR034082">
    <property type="entry name" value="R3H_G-patch"/>
</dbReference>
<feature type="compositionally biased region" description="Basic and acidic residues" evidence="10">
    <location>
        <begin position="216"/>
        <end position="229"/>
    </location>
</feature>
<keyword evidence="14" id="KW-1185">Reference proteome</keyword>
<dbReference type="CDD" id="cd00024">
    <property type="entry name" value="CD_CSD"/>
    <property type="match status" value="1"/>
</dbReference>
<protein>
    <recommendedName>
        <fullName evidence="5">Protein SQS1</fullName>
    </recommendedName>
</protein>
<dbReference type="SUPFAM" id="SSF82708">
    <property type="entry name" value="R3H domain"/>
    <property type="match status" value="1"/>
</dbReference>
<dbReference type="SMART" id="SM00393">
    <property type="entry name" value="R3H"/>
    <property type="match status" value="1"/>
</dbReference>
<dbReference type="GO" id="GO:0005634">
    <property type="term" value="C:nucleus"/>
    <property type="evidence" value="ECO:0007669"/>
    <property type="project" value="UniProtKB-SubCell"/>
</dbReference>
<keyword evidence="9" id="KW-0539">Nucleus</keyword>
<dbReference type="PANTHER" id="PTHR14195">
    <property type="entry name" value="G PATCH DOMAIN CONTAINING PROTEIN 2"/>
    <property type="match status" value="1"/>
</dbReference>
<organism evidence="13 14">
    <name type="scientific">Aplosporella prunicola CBS 121167</name>
    <dbReference type="NCBI Taxonomy" id="1176127"/>
    <lineage>
        <taxon>Eukaryota</taxon>
        <taxon>Fungi</taxon>
        <taxon>Dikarya</taxon>
        <taxon>Ascomycota</taxon>
        <taxon>Pezizomycotina</taxon>
        <taxon>Dothideomycetes</taxon>
        <taxon>Dothideomycetes incertae sedis</taxon>
        <taxon>Botryosphaeriales</taxon>
        <taxon>Aplosporellaceae</taxon>
        <taxon>Aplosporella</taxon>
    </lineage>
</organism>
<evidence type="ECO:0000259" key="11">
    <source>
        <dbReference type="PROSITE" id="PS50174"/>
    </source>
</evidence>
<evidence type="ECO:0000256" key="3">
    <source>
        <dbReference type="ARBA" id="ARBA00010306"/>
    </source>
</evidence>
<accession>A0A6A6BQ42</accession>
<feature type="region of interest" description="Disordered" evidence="10">
    <location>
        <begin position="715"/>
        <end position="734"/>
    </location>
</feature>
<evidence type="ECO:0000256" key="7">
    <source>
        <dbReference type="ARBA" id="ARBA00022664"/>
    </source>
</evidence>
<dbReference type="GO" id="GO:0006397">
    <property type="term" value="P:mRNA processing"/>
    <property type="evidence" value="ECO:0007669"/>
    <property type="project" value="UniProtKB-KW"/>
</dbReference>
<dbReference type="AlphaFoldDB" id="A0A6A6BQ42"/>
<feature type="region of interest" description="Disordered" evidence="10">
    <location>
        <begin position="416"/>
        <end position="461"/>
    </location>
</feature>
<feature type="compositionally biased region" description="Polar residues" evidence="10">
    <location>
        <begin position="194"/>
        <end position="214"/>
    </location>
</feature>
<sequence length="798" mass="88174">MAHGRRGRGSHRGATRAGRGNLRSSFVPQSRNLDAHHASPFSLRDEARNTESRHRMWSSDVKLRNAPVAFVSAGNMAGTKPEEQSSPPSGDEHLSEAISQSEDAMAKMNLQSAVADPPMDPAEREPINVPEKLISETTPITADSPPAMLFFEDTAGSKASVDTGLPPPTLRSTSPTPSDSSEEVVLFRGRNAVKTVTESLPLSHTNSHRGTLSANKPRESKKQAPEAKRAGAGTGFKRPNTAHSTSIVLHPTRNPNSNTSHGLKRAYGGRSSKPNDEAIADYLENIRAQEEEEDGGEALYDPSILTQRALGLSDSDEWVDEVPQQKPLGNQVENPYKTDWEPGQLEDFDGISTSSKMTGVVNRILRKRDRQNVTQYLVVFENTDEDEARWLPITRLTQEREQKLVADFEETIANLILGNERSSSESEESEDDGEEDANTDSEDDDDDESFEDEKDLIQRKIDRMSDESIARLLAKQEELGMGSDELLLFDDDDDDDDDDAFDDYDTRYGKSAMQSSRRNQPKSGRGRDSFPSASLMADVLDQDPYNGFDIMDFDRPSLRKKKKKGATADMLFELSDEDLAAQLRSTWETDRKKKSLRKQEREELRAQGLLGKKNKFKPDLKAKYDEGMTFNQIKEEIRTFLNSPNQSRPFPPMDTRDRAIVHQLGNAFNLKSKSVGAGKSRFTTLIKTSRTVEYEEAIFAQVASRYERRFVPRMDKSAAKGKRNAAGGGGGGGRNAAVSYRDGDVVGASAPELGVENKGRAMLEKMGWSSGTALGALNNKGILQPVTHIVKTTKAGLG</sequence>
<proteinExistence type="inferred from homology"/>
<dbReference type="EMBL" id="ML995479">
    <property type="protein sequence ID" value="KAF2144701.1"/>
    <property type="molecule type" value="Genomic_DNA"/>
</dbReference>
<feature type="compositionally biased region" description="Polar residues" evidence="10">
    <location>
        <begin position="512"/>
        <end position="522"/>
    </location>
</feature>
<feature type="region of interest" description="Disordered" evidence="10">
    <location>
        <begin position="1"/>
        <end position="59"/>
    </location>
</feature>
<evidence type="ECO:0000256" key="4">
    <source>
        <dbReference type="ARBA" id="ARBA00011353"/>
    </source>
</evidence>
<dbReference type="Proteomes" id="UP000799438">
    <property type="component" value="Unassembled WGS sequence"/>
</dbReference>
<keyword evidence="7" id="KW-0507">mRNA processing</keyword>
<evidence type="ECO:0000313" key="13">
    <source>
        <dbReference type="EMBL" id="KAF2144701.1"/>
    </source>
</evidence>
<dbReference type="InterPro" id="IPR016197">
    <property type="entry name" value="Chromo-like_dom_sf"/>
</dbReference>
<dbReference type="InterPro" id="IPR001374">
    <property type="entry name" value="R3H_dom"/>
</dbReference>
<gene>
    <name evidence="13" type="ORF">K452DRAFT_245768</name>
</gene>
<dbReference type="Pfam" id="PF01424">
    <property type="entry name" value="R3H"/>
    <property type="match status" value="1"/>
</dbReference>
<dbReference type="GO" id="GO:0003676">
    <property type="term" value="F:nucleic acid binding"/>
    <property type="evidence" value="ECO:0007669"/>
    <property type="project" value="UniProtKB-UniRule"/>
</dbReference>
<evidence type="ECO:0000256" key="8">
    <source>
        <dbReference type="ARBA" id="ARBA00023187"/>
    </source>
</evidence>
<comment type="subcellular location">
    <subcellularLocation>
        <location evidence="2">Cytoplasm</location>
    </subcellularLocation>
    <subcellularLocation>
        <location evidence="1">Nucleus</location>
    </subcellularLocation>
</comment>
<keyword evidence="6" id="KW-0963">Cytoplasm</keyword>
<feature type="compositionally biased region" description="Acidic residues" evidence="10">
    <location>
        <begin position="487"/>
        <end position="503"/>
    </location>
</feature>
<evidence type="ECO:0000259" key="12">
    <source>
        <dbReference type="PROSITE" id="PS51061"/>
    </source>
</evidence>
<feature type="domain" description="G-patch" evidence="11">
    <location>
        <begin position="755"/>
        <end position="798"/>
    </location>
</feature>
<feature type="compositionally biased region" description="Polar residues" evidence="10">
    <location>
        <begin position="22"/>
        <end position="32"/>
    </location>
</feature>
<feature type="compositionally biased region" description="Basic residues" evidence="10">
    <location>
        <begin position="1"/>
        <end position="14"/>
    </location>
</feature>
<dbReference type="PROSITE" id="PS50174">
    <property type="entry name" value="G_PATCH"/>
    <property type="match status" value="1"/>
</dbReference>
<evidence type="ECO:0000313" key="14">
    <source>
        <dbReference type="Proteomes" id="UP000799438"/>
    </source>
</evidence>
<dbReference type="Gene3D" id="3.30.1370.50">
    <property type="entry name" value="R3H-like domain"/>
    <property type="match status" value="1"/>
</dbReference>
<dbReference type="Pfam" id="PF01585">
    <property type="entry name" value="G-patch"/>
    <property type="match status" value="1"/>
</dbReference>
<dbReference type="SUPFAM" id="SSF54160">
    <property type="entry name" value="Chromo domain-like"/>
    <property type="match status" value="1"/>
</dbReference>
<dbReference type="GO" id="GO:0008380">
    <property type="term" value="P:RNA splicing"/>
    <property type="evidence" value="ECO:0007669"/>
    <property type="project" value="UniProtKB-KW"/>
</dbReference>
<comment type="similarity">
    <text evidence="3">Belongs to the SQS1 family.</text>
</comment>
<evidence type="ECO:0000256" key="6">
    <source>
        <dbReference type="ARBA" id="ARBA00022490"/>
    </source>
</evidence>
<dbReference type="Gene3D" id="2.40.50.40">
    <property type="match status" value="1"/>
</dbReference>
<dbReference type="GeneID" id="54295488"/>
<feature type="compositionally biased region" description="Polar residues" evidence="10">
    <location>
        <begin position="241"/>
        <end position="261"/>
    </location>
</feature>
<evidence type="ECO:0000256" key="10">
    <source>
        <dbReference type="SAM" id="MobiDB-lite"/>
    </source>
</evidence>